<organism evidence="1 2">
    <name type="scientific">Conger conger</name>
    <name type="common">Conger eel</name>
    <name type="synonym">Muraena conger</name>
    <dbReference type="NCBI Taxonomy" id="82655"/>
    <lineage>
        <taxon>Eukaryota</taxon>
        <taxon>Metazoa</taxon>
        <taxon>Chordata</taxon>
        <taxon>Craniata</taxon>
        <taxon>Vertebrata</taxon>
        <taxon>Euteleostomi</taxon>
        <taxon>Actinopterygii</taxon>
        <taxon>Neopterygii</taxon>
        <taxon>Teleostei</taxon>
        <taxon>Anguilliformes</taxon>
        <taxon>Congridae</taxon>
        <taxon>Conger</taxon>
    </lineage>
</organism>
<name>A0A9Q1D8Q7_CONCO</name>
<comment type="caution">
    <text evidence="1">The sequence shown here is derived from an EMBL/GenBank/DDBJ whole genome shotgun (WGS) entry which is preliminary data.</text>
</comment>
<sequence length="124" mass="13897">MFINLVFHNGCIHKHDKAGTTLNAPVNTRYQRKPLKVKILCAAAGNGLYPAPAGPASGELKSVFQTTRGSPFRYSTLARLKKGRKPLCIGLLGNRLQRTFFKTEETMPQLNNSKKTKCNFYVWI</sequence>
<dbReference type="Proteomes" id="UP001152803">
    <property type="component" value="Unassembled WGS sequence"/>
</dbReference>
<keyword evidence="2" id="KW-1185">Reference proteome</keyword>
<evidence type="ECO:0000313" key="1">
    <source>
        <dbReference type="EMBL" id="KAJ8262770.1"/>
    </source>
</evidence>
<protein>
    <submittedName>
        <fullName evidence="1">Uncharacterized protein</fullName>
    </submittedName>
</protein>
<dbReference type="AlphaFoldDB" id="A0A9Q1D8Q7"/>
<accession>A0A9Q1D8Q7</accession>
<evidence type="ECO:0000313" key="2">
    <source>
        <dbReference type="Proteomes" id="UP001152803"/>
    </source>
</evidence>
<proteinExistence type="predicted"/>
<dbReference type="EMBL" id="JAFJMO010000011">
    <property type="protein sequence ID" value="KAJ8262770.1"/>
    <property type="molecule type" value="Genomic_DNA"/>
</dbReference>
<reference evidence="1" key="1">
    <citation type="journal article" date="2023" name="Science">
        <title>Genome structures resolve the early diversification of teleost fishes.</title>
        <authorList>
            <person name="Parey E."/>
            <person name="Louis A."/>
            <person name="Montfort J."/>
            <person name="Bouchez O."/>
            <person name="Roques C."/>
            <person name="Iampietro C."/>
            <person name="Lluch J."/>
            <person name="Castinel A."/>
            <person name="Donnadieu C."/>
            <person name="Desvignes T."/>
            <person name="Floi Bucao C."/>
            <person name="Jouanno E."/>
            <person name="Wen M."/>
            <person name="Mejri S."/>
            <person name="Dirks R."/>
            <person name="Jansen H."/>
            <person name="Henkel C."/>
            <person name="Chen W.J."/>
            <person name="Zahm M."/>
            <person name="Cabau C."/>
            <person name="Klopp C."/>
            <person name="Thompson A.W."/>
            <person name="Robinson-Rechavi M."/>
            <person name="Braasch I."/>
            <person name="Lecointre G."/>
            <person name="Bobe J."/>
            <person name="Postlethwait J.H."/>
            <person name="Berthelot C."/>
            <person name="Roest Crollius H."/>
            <person name="Guiguen Y."/>
        </authorList>
    </citation>
    <scope>NUCLEOTIDE SEQUENCE</scope>
    <source>
        <strain evidence="1">Concon-B</strain>
    </source>
</reference>
<gene>
    <name evidence="1" type="ORF">COCON_G00152270</name>
</gene>